<dbReference type="SMART" id="SM00336">
    <property type="entry name" value="BBOX"/>
    <property type="match status" value="2"/>
</dbReference>
<dbReference type="PROSITE" id="PS50119">
    <property type="entry name" value="ZF_BBOX"/>
    <property type="match status" value="2"/>
</dbReference>
<feature type="domain" description="Tudor" evidence="9">
    <location>
        <begin position="1084"/>
        <end position="1150"/>
    </location>
</feature>
<keyword evidence="5" id="KW-0175">Coiled coil</keyword>
<dbReference type="InterPro" id="IPR013083">
    <property type="entry name" value="Znf_RING/FYVE/PHD"/>
</dbReference>
<evidence type="ECO:0000256" key="2">
    <source>
        <dbReference type="ARBA" id="ARBA00022771"/>
    </source>
</evidence>
<dbReference type="Gene3D" id="3.30.40.10">
    <property type="entry name" value="Zinc/RING finger domain, C3HC4 (zinc finger)"/>
    <property type="match status" value="1"/>
</dbReference>
<feature type="compositionally biased region" description="Acidic residues" evidence="6">
    <location>
        <begin position="1784"/>
        <end position="1812"/>
    </location>
</feature>
<dbReference type="PROSITE" id="PS50089">
    <property type="entry name" value="ZF_RING_2"/>
    <property type="match status" value="1"/>
</dbReference>
<evidence type="ECO:0000259" key="9">
    <source>
        <dbReference type="PROSITE" id="PS50304"/>
    </source>
</evidence>
<dbReference type="SUPFAM" id="SSF57850">
    <property type="entry name" value="RING/U-box"/>
    <property type="match status" value="1"/>
</dbReference>
<dbReference type="Gene3D" id="2.30.30.140">
    <property type="match status" value="5"/>
</dbReference>
<feature type="domain" description="Tudor" evidence="9">
    <location>
        <begin position="758"/>
        <end position="817"/>
    </location>
</feature>
<keyword evidence="1" id="KW-0479">Metal-binding</keyword>
<dbReference type="InterPro" id="IPR001841">
    <property type="entry name" value="Znf_RING"/>
</dbReference>
<dbReference type="PANTHER" id="PTHR16442">
    <property type="entry name" value="RING FINGER PROTEIN 17"/>
    <property type="match status" value="1"/>
</dbReference>
<dbReference type="InterPro" id="IPR027370">
    <property type="entry name" value="Znf-RING_euk"/>
</dbReference>
<feature type="region of interest" description="Disordered" evidence="6">
    <location>
        <begin position="907"/>
        <end position="957"/>
    </location>
</feature>
<feature type="compositionally biased region" description="Acidic residues" evidence="6">
    <location>
        <begin position="1721"/>
        <end position="1730"/>
    </location>
</feature>
<dbReference type="SMART" id="SM00184">
    <property type="entry name" value="RING"/>
    <property type="match status" value="1"/>
</dbReference>
<dbReference type="STRING" id="6573.A0A210PZZ8"/>
<feature type="domain" description="Tudor" evidence="9">
    <location>
        <begin position="1555"/>
        <end position="1615"/>
    </location>
</feature>
<evidence type="ECO:0000313" key="10">
    <source>
        <dbReference type="EMBL" id="OWF42057.1"/>
    </source>
</evidence>
<comment type="caution">
    <text evidence="10">The sequence shown here is derived from an EMBL/GenBank/DDBJ whole genome shotgun (WGS) entry which is preliminary data.</text>
</comment>
<feature type="domain" description="B box-type" evidence="8">
    <location>
        <begin position="117"/>
        <end position="164"/>
    </location>
</feature>
<dbReference type="CDD" id="cd19756">
    <property type="entry name" value="Bbox2"/>
    <property type="match status" value="1"/>
</dbReference>
<dbReference type="Proteomes" id="UP000242188">
    <property type="component" value="Unassembled WGS sequence"/>
</dbReference>
<proteinExistence type="predicted"/>
<feature type="domain" description="B box-type" evidence="8">
    <location>
        <begin position="171"/>
        <end position="213"/>
    </location>
</feature>
<sequence>MQKCPSCPKCQSFYSTKVHDGRSYQKHPLLLDCGHTFCEGCLQALAKEGKTAVRCPVDSCQVLTPVQGDVKDLWPDLYTVGLLVYNQRTLLDRELSKITHSQMVQSMKRKDTDRHENQDKYCRECMRKQATCRCEKCDFIMCMQCFDKIHSKSKMLKQHQPVPLSADHSNVEGPMCKQHEDRPIEYYCEDDCMPICSRCVIIGDHKKHSITSMEEKNKAIFADMEPALHTGTKVLRKLRKAENAIGTLVPDMKMETTTVIEEIHSHFQVLHGMLQAREKQLIDDVFKVYRTGIEPLSTLKDQMYEDIRKLEISIKAAQRILNNNNEVILNANDILSQLQAAKDLPCIVHKKKEKPATKIRFEQGLSLPTAIVSYGGIDGSVPIMAEWHTISEMPEELMMDDCDTSESITPAESVGSMSDTATSDMIADDESDLKQSWSYQVSLEEELSTEDNRTKPKVAGTSSKKSKKTKAMSVPIPPKGRIKGGQDRVYVTHIKNPGKFFVQRSGDAAALRKLARQINMACKKPSAEREIPTDVMKGDLLLGKYTCDNEWYRVKVKQVLPGDNKNKMKLEIIYLDYGNVEVISIDRTRKMQQRFMEQPPFLMECCLSDIVPVDKVESWSLEAVQTFAKMTAEKPLIMIVISEVNNVLHVDLSKPPDDDIVDDRPISVRDTLVFLELANFITPASNNVVGMAPPKRCFLCPSPVSPGTRFDAHLTCANDPSSFYVQQIGEESSYFHTVMKQMQDQYNMERGDAWTVYCPRIGMICVARYLADDTWYRAQVIDLPGNKMVTVRYVDYGNTETVDITKLCKILDMFLVLPVQAQHCQLSDVAPTEYSQQAKRWWSDRVTMKEFSLKVTDVEEDRLSVVMYDDNSGGGYQFSVNSELVGRGFATSTGPLSNQLPKCGLGELVTSSEDSSTESQTESLSKPLVSSQTSSRSSTRSNSGVTTPVVSPKKSLKKASQCSEMAVRYLVMSEPETAVNGKSSCSSSISTSPEKPVTVPMITKVKPSGLSLDIKVAEEKSKAKQQENKSSEPDSPGDVQVIISHFHSPSDFHVQLASSAAEELEKMMQGLQEEYKDSETQWMSWKVMEFCVAKYSQDGRWYRGKIQKILHKNVMEVSVVFAEVKLVDYGYTCTVSQNQLRPLARFFLKDMCFAFHCHMANLVPAGDGHKWSRTACEFMEETTQGVKLYLQKKGDMENASLAIDLLMEEHIAESALEPSTHRFVSLGKKIVEQGLGIPTKRNEEKAIPQKFLEPTEILLYEEPRDVSCVYYFPAEVPTYSSFKAIPTYVDLKAVIYVQDTKNEQALAKLSERLNNKFGNSKPHGFDIDWKVGQAGAAKFHLDQLWYRVQVVHIEADLIKVNFIDFGNTEMISPDVLRADVAEFTDIPQLCYECVLNNIAPLTEDGTWTVPVLDQIHKLLVSKPCSVEILKIDANLQLIVKISMDGENDLGDALCYSGVAFHPDKTSELVSQSHKIAKVVEKNNPYKTTELMPPGEYFPVDITHVEVPNVVYFQHTRQSGSEMDERMDEINAQLSKLVQLAFDLNEVGPLAAALPNPKPGLMCCAQFWFDQCWYRAVVVERDTRTDMILVMYVDYGTSEYVTVDRVRALPSRFGSLPAQSVRLTLSEVSPKSRDGQWSKEALEAIITSISNKQLIACLKKSDPPTGDLYVVGSSAGAALSLAYQEVGDLGLITLPDESALYDDTMVTKGEGEAARDVTPDSSDVEVNDKDEEEKVKDEGGKLSDEKGRDEDESEKVTWVQTPEEPHQSETKDIDHENRDIVSVEETSDGEDDVIIEEDMSCDDVDDVDKEGDE</sequence>
<dbReference type="InterPro" id="IPR017907">
    <property type="entry name" value="Znf_RING_CS"/>
</dbReference>
<feature type="region of interest" description="Disordered" evidence="6">
    <location>
        <begin position="1019"/>
        <end position="1039"/>
    </location>
</feature>
<feature type="coiled-coil region" evidence="5">
    <location>
        <begin position="1054"/>
        <end position="1081"/>
    </location>
</feature>
<feature type="region of interest" description="Disordered" evidence="6">
    <location>
        <begin position="444"/>
        <end position="479"/>
    </location>
</feature>
<dbReference type="FunFam" id="2.30.30.140:FF:000018">
    <property type="entry name" value="Serine/threonine-protein kinase 31"/>
    <property type="match status" value="3"/>
</dbReference>
<dbReference type="InterPro" id="IPR035437">
    <property type="entry name" value="SNase_OB-fold_sf"/>
</dbReference>
<gene>
    <name evidence="10" type="ORF">KP79_PYT07637</name>
</gene>
<keyword evidence="11" id="KW-1185">Reference proteome</keyword>
<organism evidence="10 11">
    <name type="scientific">Mizuhopecten yessoensis</name>
    <name type="common">Japanese scallop</name>
    <name type="synonym">Patinopecten yessoensis</name>
    <dbReference type="NCBI Taxonomy" id="6573"/>
    <lineage>
        <taxon>Eukaryota</taxon>
        <taxon>Metazoa</taxon>
        <taxon>Spiralia</taxon>
        <taxon>Lophotrochozoa</taxon>
        <taxon>Mollusca</taxon>
        <taxon>Bivalvia</taxon>
        <taxon>Autobranchia</taxon>
        <taxon>Pteriomorphia</taxon>
        <taxon>Pectinida</taxon>
        <taxon>Pectinoidea</taxon>
        <taxon>Pectinidae</taxon>
        <taxon>Mizuhopecten</taxon>
    </lineage>
</organism>
<dbReference type="InterPro" id="IPR002999">
    <property type="entry name" value="Tudor"/>
</dbReference>
<evidence type="ECO:0000259" key="8">
    <source>
        <dbReference type="PROSITE" id="PS50119"/>
    </source>
</evidence>
<dbReference type="Pfam" id="PF00643">
    <property type="entry name" value="zf-B_box"/>
    <property type="match status" value="1"/>
</dbReference>
<feature type="compositionally biased region" description="Basic and acidic residues" evidence="6">
    <location>
        <begin position="1731"/>
        <end position="1748"/>
    </location>
</feature>
<evidence type="ECO:0000256" key="3">
    <source>
        <dbReference type="ARBA" id="ARBA00022833"/>
    </source>
</evidence>
<dbReference type="Pfam" id="PF13445">
    <property type="entry name" value="zf-RING_UBOX"/>
    <property type="match status" value="1"/>
</dbReference>
<evidence type="ECO:0000256" key="4">
    <source>
        <dbReference type="PROSITE-ProRule" id="PRU00024"/>
    </source>
</evidence>
<feature type="region of interest" description="Disordered" evidence="6">
    <location>
        <begin position="1709"/>
        <end position="1812"/>
    </location>
</feature>
<feature type="domain" description="RING-type" evidence="7">
    <location>
        <begin position="7"/>
        <end position="59"/>
    </location>
</feature>
<dbReference type="SUPFAM" id="SSF57845">
    <property type="entry name" value="B-box zinc-binding domain"/>
    <property type="match status" value="1"/>
</dbReference>
<reference evidence="10 11" key="1">
    <citation type="journal article" date="2017" name="Nat. Ecol. Evol.">
        <title>Scallop genome provides insights into evolution of bilaterian karyotype and development.</title>
        <authorList>
            <person name="Wang S."/>
            <person name="Zhang J."/>
            <person name="Jiao W."/>
            <person name="Li J."/>
            <person name="Xun X."/>
            <person name="Sun Y."/>
            <person name="Guo X."/>
            <person name="Huan P."/>
            <person name="Dong B."/>
            <person name="Zhang L."/>
            <person name="Hu X."/>
            <person name="Sun X."/>
            <person name="Wang J."/>
            <person name="Zhao C."/>
            <person name="Wang Y."/>
            <person name="Wang D."/>
            <person name="Huang X."/>
            <person name="Wang R."/>
            <person name="Lv J."/>
            <person name="Li Y."/>
            <person name="Zhang Z."/>
            <person name="Liu B."/>
            <person name="Lu W."/>
            <person name="Hui Y."/>
            <person name="Liang J."/>
            <person name="Zhou Z."/>
            <person name="Hou R."/>
            <person name="Li X."/>
            <person name="Liu Y."/>
            <person name="Li H."/>
            <person name="Ning X."/>
            <person name="Lin Y."/>
            <person name="Zhao L."/>
            <person name="Xing Q."/>
            <person name="Dou J."/>
            <person name="Li Y."/>
            <person name="Mao J."/>
            <person name="Guo H."/>
            <person name="Dou H."/>
            <person name="Li T."/>
            <person name="Mu C."/>
            <person name="Jiang W."/>
            <person name="Fu Q."/>
            <person name="Fu X."/>
            <person name="Miao Y."/>
            <person name="Liu J."/>
            <person name="Yu Q."/>
            <person name="Li R."/>
            <person name="Liao H."/>
            <person name="Li X."/>
            <person name="Kong Y."/>
            <person name="Jiang Z."/>
            <person name="Chourrout D."/>
            <person name="Li R."/>
            <person name="Bao Z."/>
        </authorList>
    </citation>
    <scope>NUCLEOTIDE SEQUENCE [LARGE SCALE GENOMIC DNA]</scope>
    <source>
        <strain evidence="10 11">PY_sf001</strain>
    </source>
</reference>
<keyword evidence="2 4" id="KW-0863">Zinc-finger</keyword>
<evidence type="ECO:0000256" key="1">
    <source>
        <dbReference type="ARBA" id="ARBA00022723"/>
    </source>
</evidence>
<feature type="compositionally biased region" description="Low complexity" evidence="6">
    <location>
        <begin position="910"/>
        <end position="943"/>
    </location>
</feature>
<dbReference type="PANTHER" id="PTHR16442:SF1">
    <property type="entry name" value="RING FINGER PROTEIN 17"/>
    <property type="match status" value="1"/>
</dbReference>
<dbReference type="OrthoDB" id="5800423at2759"/>
<keyword evidence="3" id="KW-0862">Zinc</keyword>
<dbReference type="GO" id="GO:0008270">
    <property type="term" value="F:zinc ion binding"/>
    <property type="evidence" value="ECO:0007669"/>
    <property type="project" value="UniProtKB-KW"/>
</dbReference>
<name>A0A210PZZ8_MIZYE</name>
<evidence type="ECO:0000313" key="11">
    <source>
        <dbReference type="Proteomes" id="UP000242188"/>
    </source>
</evidence>
<dbReference type="SUPFAM" id="SSF50199">
    <property type="entry name" value="Staphylococcal nuclease"/>
    <property type="match status" value="1"/>
</dbReference>
<dbReference type="CDD" id="cd19757">
    <property type="entry name" value="Bbox1"/>
    <property type="match status" value="1"/>
</dbReference>
<evidence type="ECO:0000256" key="6">
    <source>
        <dbReference type="SAM" id="MobiDB-lite"/>
    </source>
</evidence>
<protein>
    <submittedName>
        <fullName evidence="10">RING finger protein 17</fullName>
    </submittedName>
</protein>
<feature type="domain" description="Tudor" evidence="9">
    <location>
        <begin position="534"/>
        <end position="598"/>
    </location>
</feature>
<dbReference type="EMBL" id="NEDP02005322">
    <property type="protein sequence ID" value="OWF42057.1"/>
    <property type="molecule type" value="Genomic_DNA"/>
</dbReference>
<evidence type="ECO:0000259" key="7">
    <source>
        <dbReference type="PROSITE" id="PS50089"/>
    </source>
</evidence>
<dbReference type="SUPFAM" id="SSF63748">
    <property type="entry name" value="Tudor/PWWP/MBT"/>
    <property type="match status" value="5"/>
</dbReference>
<accession>A0A210PZZ8</accession>
<feature type="compositionally biased region" description="Basic and acidic residues" evidence="6">
    <location>
        <begin position="1762"/>
        <end position="1780"/>
    </location>
</feature>
<dbReference type="Pfam" id="PF00567">
    <property type="entry name" value="TUDOR"/>
    <property type="match status" value="5"/>
</dbReference>
<dbReference type="SMART" id="SM00333">
    <property type="entry name" value="TUDOR"/>
    <property type="match status" value="5"/>
</dbReference>
<dbReference type="Gene3D" id="2.40.50.90">
    <property type="match status" value="5"/>
</dbReference>
<evidence type="ECO:0000256" key="5">
    <source>
        <dbReference type="SAM" id="Coils"/>
    </source>
</evidence>
<feature type="compositionally biased region" description="Basic and acidic residues" evidence="6">
    <location>
        <begin position="1019"/>
        <end position="1032"/>
    </location>
</feature>
<feature type="domain" description="Tudor" evidence="9">
    <location>
        <begin position="1328"/>
        <end position="1386"/>
    </location>
</feature>
<dbReference type="PROSITE" id="PS00518">
    <property type="entry name" value="ZF_RING_1"/>
    <property type="match status" value="1"/>
</dbReference>
<dbReference type="PROSITE" id="PS50304">
    <property type="entry name" value="TUDOR"/>
    <property type="match status" value="5"/>
</dbReference>
<dbReference type="InterPro" id="IPR000315">
    <property type="entry name" value="Znf_B-box"/>
</dbReference>
<dbReference type="Gene3D" id="3.30.160.60">
    <property type="entry name" value="Classic Zinc Finger"/>
    <property type="match status" value="1"/>
</dbReference>